<feature type="transmembrane region" description="Helical" evidence="8">
    <location>
        <begin position="153"/>
        <end position="175"/>
    </location>
</feature>
<feature type="transmembrane region" description="Helical" evidence="8">
    <location>
        <begin position="401"/>
        <end position="421"/>
    </location>
</feature>
<dbReference type="InterPro" id="IPR024962">
    <property type="entry name" value="YukD-like"/>
</dbReference>
<feature type="region of interest" description="Disordered" evidence="7">
    <location>
        <begin position="310"/>
        <end position="333"/>
    </location>
</feature>
<evidence type="ECO:0000313" key="11">
    <source>
        <dbReference type="Proteomes" id="UP000467249"/>
    </source>
</evidence>
<keyword evidence="4 8" id="KW-0812">Transmembrane</keyword>
<dbReference type="AlphaFoldDB" id="A0A6N4WE96"/>
<sequence length="493" mass="51325">MAKVSFPARCAIAVISGEHLVSQVYPASVPVEVFIDNVVELLNEDLKRRGVTALDPGVAYELHRANGTRLDVTKTLDELGVEDGATLVLVPAQEGDSFEPQYESLSTGLARVGKRLFAPVTAETAAHTALAVVAMIALTVLGLAVHTRLHSESLIPAVVTGVIGVLFAVGTLSVWRWWPARSDLLSGFGWLTVPLLAVGFAAAAPGGVGAAHVFIAGLAVAVLSCAVVAMTQRHVTVAATIVTLCAVAGLVALARMWRPIPGQWLGMLTLIGLLLLLTLGPTFALWAARIRPPHFGSITGRDLFRRSDGLPVDTVTPVDEDAEDEPNPDTTPRGEVITAAAVRANGVLTGICVAAALVLPAAVWATLMPGQPKSAAAAVLAALFVLIFISRGRAFADKRQAVALVCGGAAAFCVGVARYVLAAPADSSAALLWGALVLIAFAGAGLAAALLVPVTRFTPLVRMLAEWLELAAIVAAFPLAAWIGGLFTWVRMR</sequence>
<dbReference type="PROSITE" id="PS50053">
    <property type="entry name" value="UBIQUITIN_2"/>
    <property type="match status" value="1"/>
</dbReference>
<feature type="transmembrane region" description="Helical" evidence="8">
    <location>
        <begin position="210"/>
        <end position="230"/>
    </location>
</feature>
<evidence type="ECO:0000256" key="1">
    <source>
        <dbReference type="ARBA" id="ARBA00004651"/>
    </source>
</evidence>
<dbReference type="InterPro" id="IPR044049">
    <property type="entry name" value="EccD_transm"/>
</dbReference>
<dbReference type="InterPro" id="IPR000626">
    <property type="entry name" value="Ubiquitin-like_dom"/>
</dbReference>
<feature type="domain" description="Ubiquitin-like" evidence="9">
    <location>
        <begin position="28"/>
        <end position="96"/>
    </location>
</feature>
<feature type="transmembrane region" description="Helical" evidence="8">
    <location>
        <begin position="263"/>
        <end position="288"/>
    </location>
</feature>
<feature type="transmembrane region" description="Helical" evidence="8">
    <location>
        <begin position="433"/>
        <end position="455"/>
    </location>
</feature>
<feature type="compositionally biased region" description="Acidic residues" evidence="7">
    <location>
        <begin position="318"/>
        <end position="327"/>
    </location>
</feature>
<dbReference type="InterPro" id="IPR006707">
    <property type="entry name" value="T7SS_EccD"/>
</dbReference>
<feature type="transmembrane region" description="Helical" evidence="8">
    <location>
        <begin position="347"/>
        <end position="367"/>
    </location>
</feature>
<keyword evidence="11" id="KW-1185">Reference proteome</keyword>
<evidence type="ECO:0000259" key="9">
    <source>
        <dbReference type="PROSITE" id="PS50053"/>
    </source>
</evidence>
<evidence type="ECO:0000256" key="4">
    <source>
        <dbReference type="ARBA" id="ARBA00022692"/>
    </source>
</evidence>
<dbReference type="Pfam" id="PF19053">
    <property type="entry name" value="EccD"/>
    <property type="match status" value="1"/>
</dbReference>
<evidence type="ECO:0000256" key="7">
    <source>
        <dbReference type="SAM" id="MobiDB-lite"/>
    </source>
</evidence>
<evidence type="ECO:0000256" key="8">
    <source>
        <dbReference type="SAM" id="Phobius"/>
    </source>
</evidence>
<evidence type="ECO:0000256" key="2">
    <source>
        <dbReference type="ARBA" id="ARBA00006162"/>
    </source>
</evidence>
<dbReference type="RefSeq" id="WP_163805930.1">
    <property type="nucleotide sequence ID" value="NZ_AP022620.1"/>
</dbReference>
<keyword evidence="5 8" id="KW-1133">Transmembrane helix</keyword>
<gene>
    <name evidence="10" type="primary">eccD2</name>
    <name evidence="10" type="ORF">MANY_41750</name>
</gene>
<dbReference type="GO" id="GO:0005886">
    <property type="term" value="C:plasma membrane"/>
    <property type="evidence" value="ECO:0007669"/>
    <property type="project" value="UniProtKB-SubCell"/>
</dbReference>
<evidence type="ECO:0000256" key="5">
    <source>
        <dbReference type="ARBA" id="ARBA00022989"/>
    </source>
</evidence>
<reference evidence="10 11" key="1">
    <citation type="journal article" date="2019" name="Emerg. Microbes Infect.">
        <title>Comprehensive subspecies identification of 175 nontuberculous mycobacteria species based on 7547 genomic profiles.</title>
        <authorList>
            <person name="Matsumoto Y."/>
            <person name="Kinjo T."/>
            <person name="Motooka D."/>
            <person name="Nabeya D."/>
            <person name="Jung N."/>
            <person name="Uechi K."/>
            <person name="Horii T."/>
            <person name="Iida T."/>
            <person name="Fujita J."/>
            <person name="Nakamura S."/>
        </authorList>
    </citation>
    <scope>NUCLEOTIDE SEQUENCE [LARGE SCALE GENOMIC DNA]</scope>
    <source>
        <strain evidence="10 11">JCM 30275</strain>
    </source>
</reference>
<dbReference type="Proteomes" id="UP000467249">
    <property type="component" value="Chromosome"/>
</dbReference>
<evidence type="ECO:0000256" key="3">
    <source>
        <dbReference type="ARBA" id="ARBA00022475"/>
    </source>
</evidence>
<dbReference type="NCBIfam" id="TIGR03920">
    <property type="entry name" value="T7SS_EccD"/>
    <property type="match status" value="1"/>
</dbReference>
<keyword evidence="6 8" id="KW-0472">Membrane</keyword>
<feature type="transmembrane region" description="Helical" evidence="8">
    <location>
        <begin position="373"/>
        <end position="389"/>
    </location>
</feature>
<comment type="subcellular location">
    <subcellularLocation>
        <location evidence="1">Cell membrane</location>
        <topology evidence="1">Multi-pass membrane protein</topology>
    </subcellularLocation>
</comment>
<dbReference type="EMBL" id="AP022620">
    <property type="protein sequence ID" value="BBZ78838.1"/>
    <property type="molecule type" value="Genomic_DNA"/>
</dbReference>
<dbReference type="Gene3D" id="3.10.20.90">
    <property type="entry name" value="Phosphatidylinositol 3-kinase Catalytic Subunit, Chain A, domain 1"/>
    <property type="match status" value="1"/>
</dbReference>
<dbReference type="KEGG" id="many:MANY_41750"/>
<dbReference type="Pfam" id="PF08817">
    <property type="entry name" value="YukD"/>
    <property type="match status" value="1"/>
</dbReference>
<accession>A0A6N4WE96</accession>
<feature type="transmembrane region" description="Helical" evidence="8">
    <location>
        <begin position="467"/>
        <end position="490"/>
    </location>
</feature>
<evidence type="ECO:0000313" key="10">
    <source>
        <dbReference type="EMBL" id="BBZ78838.1"/>
    </source>
</evidence>
<proteinExistence type="inferred from homology"/>
<comment type="similarity">
    <text evidence="2">Belongs to the EccD/Snm4 family.</text>
</comment>
<organism evidence="10 11">
    <name type="scientific">Mycolicibacterium anyangense</name>
    <dbReference type="NCBI Taxonomy" id="1431246"/>
    <lineage>
        <taxon>Bacteria</taxon>
        <taxon>Bacillati</taxon>
        <taxon>Actinomycetota</taxon>
        <taxon>Actinomycetes</taxon>
        <taxon>Mycobacteriales</taxon>
        <taxon>Mycobacteriaceae</taxon>
        <taxon>Mycolicibacterium</taxon>
    </lineage>
</organism>
<evidence type="ECO:0000256" key="6">
    <source>
        <dbReference type="ARBA" id="ARBA00023136"/>
    </source>
</evidence>
<keyword evidence="3" id="KW-1003">Cell membrane</keyword>
<feature type="transmembrane region" description="Helical" evidence="8">
    <location>
        <begin position="237"/>
        <end position="257"/>
    </location>
</feature>
<feature type="transmembrane region" description="Helical" evidence="8">
    <location>
        <begin position="124"/>
        <end position="147"/>
    </location>
</feature>
<protein>
    <submittedName>
        <fullName evidence="10">ESX-2 secretion system protein eccD2</fullName>
    </submittedName>
</protein>
<feature type="transmembrane region" description="Helical" evidence="8">
    <location>
        <begin position="187"/>
        <end position="204"/>
    </location>
</feature>
<name>A0A6N4WE96_9MYCO</name>